<evidence type="ECO:0000256" key="4">
    <source>
        <dbReference type="ARBA" id="ARBA00022989"/>
    </source>
</evidence>
<accession>A0A821QJK7</accession>
<evidence type="ECO:0008006" key="9">
    <source>
        <dbReference type="Google" id="ProtNLM"/>
    </source>
</evidence>
<gene>
    <name evidence="7" type="ORF">PMACD_LOCUS4663</name>
</gene>
<dbReference type="GO" id="GO:0005739">
    <property type="term" value="C:mitochondrion"/>
    <property type="evidence" value="ECO:0007669"/>
    <property type="project" value="TreeGrafter"/>
</dbReference>
<feature type="transmembrane region" description="Helical" evidence="6">
    <location>
        <begin position="82"/>
        <end position="101"/>
    </location>
</feature>
<evidence type="ECO:0000256" key="2">
    <source>
        <dbReference type="ARBA" id="ARBA00006824"/>
    </source>
</evidence>
<dbReference type="PANTHER" id="PTHR11266">
    <property type="entry name" value="PEROXISOMAL MEMBRANE PROTEIN 2, PXMP2 MPV17"/>
    <property type="match status" value="1"/>
</dbReference>
<keyword evidence="3 6" id="KW-0812">Transmembrane</keyword>
<comment type="similarity">
    <text evidence="2 6">Belongs to the peroxisomal membrane protein PXMP2/4 family.</text>
</comment>
<feature type="transmembrane region" description="Helical" evidence="6">
    <location>
        <begin position="121"/>
        <end position="139"/>
    </location>
</feature>
<keyword evidence="4 6" id="KW-1133">Transmembrane helix</keyword>
<evidence type="ECO:0000256" key="1">
    <source>
        <dbReference type="ARBA" id="ARBA00004141"/>
    </source>
</evidence>
<keyword evidence="8" id="KW-1185">Reference proteome</keyword>
<dbReference type="AlphaFoldDB" id="A0A821QJK7"/>
<dbReference type="PANTHER" id="PTHR11266:SF85">
    <property type="entry name" value="MPV17-LIKE PROTEIN"/>
    <property type="match status" value="1"/>
</dbReference>
<keyword evidence="5 6" id="KW-0472">Membrane</keyword>
<organism evidence="7 8">
    <name type="scientific">Pieris macdunnoughi</name>
    <dbReference type="NCBI Taxonomy" id="345717"/>
    <lineage>
        <taxon>Eukaryota</taxon>
        <taxon>Metazoa</taxon>
        <taxon>Ecdysozoa</taxon>
        <taxon>Arthropoda</taxon>
        <taxon>Hexapoda</taxon>
        <taxon>Insecta</taxon>
        <taxon>Pterygota</taxon>
        <taxon>Neoptera</taxon>
        <taxon>Endopterygota</taxon>
        <taxon>Lepidoptera</taxon>
        <taxon>Glossata</taxon>
        <taxon>Ditrysia</taxon>
        <taxon>Papilionoidea</taxon>
        <taxon>Pieridae</taxon>
        <taxon>Pierinae</taxon>
        <taxon>Pieris</taxon>
    </lineage>
</organism>
<protein>
    <recommendedName>
        <fullName evidence="9">Mpv17-like protein</fullName>
    </recommendedName>
</protein>
<evidence type="ECO:0000256" key="3">
    <source>
        <dbReference type="ARBA" id="ARBA00022692"/>
    </source>
</evidence>
<comment type="subcellular location">
    <subcellularLocation>
        <location evidence="1">Membrane</location>
        <topology evidence="1">Multi-pass membrane protein</topology>
    </subcellularLocation>
</comment>
<dbReference type="OrthoDB" id="430207at2759"/>
<dbReference type="EMBL" id="CAJOBZ010000008">
    <property type="protein sequence ID" value="CAF4821969.1"/>
    <property type="molecule type" value="Genomic_DNA"/>
</dbReference>
<evidence type="ECO:0000256" key="5">
    <source>
        <dbReference type="ARBA" id="ARBA00023136"/>
    </source>
</evidence>
<dbReference type="InterPro" id="IPR007248">
    <property type="entry name" value="Mpv17_PMP22"/>
</dbReference>
<proteinExistence type="inferred from homology"/>
<dbReference type="GO" id="GO:0016020">
    <property type="term" value="C:membrane"/>
    <property type="evidence" value="ECO:0007669"/>
    <property type="project" value="UniProtKB-SubCell"/>
</dbReference>
<sequence>MLAGGFTTSDGSALKVYFKKETDNIDMAISRLAGWWRHSLKTRPVLTNTIVYASFYTAAELSQQTFNKIYAPEKPELDLKSAGRIAAVGSTLYAPTLYFWYKFLDRKFVGTSMRAVLTKVASDQFLMTPVLLAGFYILLGTLEGKEDVLEELKQKYWKTFIANQAFWIPGQIINFAFVPPNLRVVYVASASFLWINILCFIKRQKVEVKEA</sequence>
<reference evidence="7" key="1">
    <citation type="submission" date="2021-02" db="EMBL/GenBank/DDBJ databases">
        <authorList>
            <person name="Steward A R."/>
        </authorList>
    </citation>
    <scope>NUCLEOTIDE SEQUENCE</scope>
</reference>
<evidence type="ECO:0000313" key="7">
    <source>
        <dbReference type="EMBL" id="CAF4821969.1"/>
    </source>
</evidence>
<comment type="caution">
    <text evidence="7">The sequence shown here is derived from an EMBL/GenBank/DDBJ whole genome shotgun (WGS) entry which is preliminary data.</text>
</comment>
<evidence type="ECO:0000313" key="8">
    <source>
        <dbReference type="Proteomes" id="UP000663880"/>
    </source>
</evidence>
<dbReference type="Proteomes" id="UP000663880">
    <property type="component" value="Unassembled WGS sequence"/>
</dbReference>
<name>A0A821QJK7_9NEOP</name>
<dbReference type="Pfam" id="PF04117">
    <property type="entry name" value="Mpv17_PMP22"/>
    <property type="match status" value="1"/>
</dbReference>
<evidence type="ECO:0000256" key="6">
    <source>
        <dbReference type="RuleBase" id="RU363053"/>
    </source>
</evidence>
<feature type="transmembrane region" description="Helical" evidence="6">
    <location>
        <begin position="184"/>
        <end position="201"/>
    </location>
</feature>